<dbReference type="AlphaFoldDB" id="A0AA36CB87"/>
<proteinExistence type="predicted"/>
<name>A0AA36CB87_9BILA</name>
<accession>A0AA36CB87</accession>
<reference evidence="3" key="1">
    <citation type="submission" date="2023-06" db="EMBL/GenBank/DDBJ databases">
        <authorList>
            <person name="Delattre M."/>
        </authorList>
    </citation>
    <scope>NUCLEOTIDE SEQUENCE</scope>
    <source>
        <strain evidence="3">AF72</strain>
    </source>
</reference>
<evidence type="ECO:0000313" key="3">
    <source>
        <dbReference type="EMBL" id="CAJ0565215.1"/>
    </source>
</evidence>
<evidence type="ECO:0000313" key="4">
    <source>
        <dbReference type="Proteomes" id="UP001177023"/>
    </source>
</evidence>
<feature type="region of interest" description="Disordered" evidence="1">
    <location>
        <begin position="125"/>
        <end position="152"/>
    </location>
</feature>
<keyword evidence="4" id="KW-1185">Reference proteome</keyword>
<sequence length="164" mass="18484">MSTVTLLQHDPAVPLDRTVDPLATVAPVPDIMNTTTMDPRTACYYGYGCNDFAKLIGLLTGIFLCVLFYLVVYMLWRCFCTPHKKFYLRKVAPDQQRLVEEQHPHELPEASPIRTRDFPTFITTKHNSASNHNVNGSYAGDTSSSSNTNEHVHSTTFFANDPKM</sequence>
<organism evidence="3 4">
    <name type="scientific">Mesorhabditis spiculigera</name>
    <dbReference type="NCBI Taxonomy" id="96644"/>
    <lineage>
        <taxon>Eukaryota</taxon>
        <taxon>Metazoa</taxon>
        <taxon>Ecdysozoa</taxon>
        <taxon>Nematoda</taxon>
        <taxon>Chromadorea</taxon>
        <taxon>Rhabditida</taxon>
        <taxon>Rhabditina</taxon>
        <taxon>Rhabditomorpha</taxon>
        <taxon>Rhabditoidea</taxon>
        <taxon>Rhabditidae</taxon>
        <taxon>Mesorhabditinae</taxon>
        <taxon>Mesorhabditis</taxon>
    </lineage>
</organism>
<comment type="caution">
    <text evidence="3">The sequence shown here is derived from an EMBL/GenBank/DDBJ whole genome shotgun (WGS) entry which is preliminary data.</text>
</comment>
<evidence type="ECO:0000256" key="2">
    <source>
        <dbReference type="SAM" id="Phobius"/>
    </source>
</evidence>
<feature type="transmembrane region" description="Helical" evidence="2">
    <location>
        <begin position="55"/>
        <end position="76"/>
    </location>
</feature>
<feature type="non-terminal residue" evidence="3">
    <location>
        <position position="164"/>
    </location>
</feature>
<protein>
    <submittedName>
        <fullName evidence="3">Uncharacterized protein</fullName>
    </submittedName>
</protein>
<keyword evidence="2" id="KW-1133">Transmembrane helix</keyword>
<dbReference type="Proteomes" id="UP001177023">
    <property type="component" value="Unassembled WGS sequence"/>
</dbReference>
<keyword evidence="2" id="KW-0812">Transmembrane</keyword>
<evidence type="ECO:0000256" key="1">
    <source>
        <dbReference type="SAM" id="MobiDB-lite"/>
    </source>
</evidence>
<keyword evidence="2" id="KW-0472">Membrane</keyword>
<dbReference type="EMBL" id="CATQJA010001011">
    <property type="protein sequence ID" value="CAJ0565215.1"/>
    <property type="molecule type" value="Genomic_DNA"/>
</dbReference>
<gene>
    <name evidence="3" type="ORF">MSPICULIGERA_LOCUS3867</name>
</gene>